<proteinExistence type="predicted"/>
<dbReference type="Proteomes" id="UP000708148">
    <property type="component" value="Unassembled WGS sequence"/>
</dbReference>
<gene>
    <name evidence="1" type="ORF">OSTQU699_LOCUS4009</name>
</gene>
<name>A0A8S1IXJ5_9CHLO</name>
<keyword evidence="2" id="KW-1185">Reference proteome</keyword>
<protein>
    <submittedName>
        <fullName evidence="1">Uncharacterized protein</fullName>
    </submittedName>
</protein>
<accession>A0A8S1IXJ5</accession>
<reference evidence="1" key="1">
    <citation type="submission" date="2020-12" db="EMBL/GenBank/DDBJ databases">
        <authorList>
            <person name="Iha C."/>
        </authorList>
    </citation>
    <scope>NUCLEOTIDE SEQUENCE</scope>
</reference>
<sequence>MAPWALIEDEIQDETFVRQGEEWDWGWQQLFAKQTIMWVAWFPRPLSRCAFKHKGCRVCANLRGYLYVHCWHRLTIMTRFCVGAESMITIGMFLVYTACRIHIL</sequence>
<dbReference type="EMBL" id="CAJHUC010000867">
    <property type="protein sequence ID" value="CAD7698648.1"/>
    <property type="molecule type" value="Genomic_DNA"/>
</dbReference>
<organism evidence="1 2">
    <name type="scientific">Ostreobium quekettii</name>
    <dbReference type="NCBI Taxonomy" id="121088"/>
    <lineage>
        <taxon>Eukaryota</taxon>
        <taxon>Viridiplantae</taxon>
        <taxon>Chlorophyta</taxon>
        <taxon>core chlorophytes</taxon>
        <taxon>Ulvophyceae</taxon>
        <taxon>TCBD clade</taxon>
        <taxon>Bryopsidales</taxon>
        <taxon>Ostreobineae</taxon>
        <taxon>Ostreobiaceae</taxon>
        <taxon>Ostreobium</taxon>
    </lineage>
</organism>
<dbReference type="AlphaFoldDB" id="A0A8S1IXJ5"/>
<comment type="caution">
    <text evidence="1">The sequence shown here is derived from an EMBL/GenBank/DDBJ whole genome shotgun (WGS) entry which is preliminary data.</text>
</comment>
<evidence type="ECO:0000313" key="2">
    <source>
        <dbReference type="Proteomes" id="UP000708148"/>
    </source>
</evidence>
<evidence type="ECO:0000313" key="1">
    <source>
        <dbReference type="EMBL" id="CAD7698648.1"/>
    </source>
</evidence>